<dbReference type="GO" id="GO:0071973">
    <property type="term" value="P:bacterial-type flagellum-dependent cell motility"/>
    <property type="evidence" value="ECO:0007669"/>
    <property type="project" value="InterPro"/>
</dbReference>
<keyword evidence="6" id="KW-0472">Membrane</keyword>
<evidence type="ECO:0000256" key="7">
    <source>
        <dbReference type="ARBA" id="ARBA00023143"/>
    </source>
</evidence>
<dbReference type="PANTHER" id="PTHR34933:SF1">
    <property type="entry name" value="FLAGELLAR L-RING PROTEIN"/>
    <property type="match status" value="1"/>
</dbReference>
<dbReference type="Pfam" id="PF02107">
    <property type="entry name" value="FlgH"/>
    <property type="match status" value="1"/>
</dbReference>
<gene>
    <name evidence="10" type="primary">flgH_1</name>
    <name evidence="10" type="ORF">LMG27177_05499</name>
</gene>
<accession>A0A6J5GPR6</accession>
<keyword evidence="5" id="KW-0732">Signal</keyword>
<evidence type="ECO:0000256" key="4">
    <source>
        <dbReference type="ARBA" id="ARBA00006929"/>
    </source>
</evidence>
<sequence>MKRSDRRCEGGGGAVTSVEPVANPPHPADPLQGACMIALRLTLTLGTAVCLAACAGHQQNSIVETPMAPPLASAPLNVNTQGAIYQAGTPLLLYETPRAQHIGDVLTIRLAESYSGNNSSTAAASRASSITADAADHSSNAAARLARLFNIGSASTDYKGQGSLTDVSGMTGTLAVTVIGTMSTGNLVVSGEKVIAMSGNRDRLRLSGIVNPKDIEAGNYVASSKVANARIEQAGVGMVSDATTLGWLQRMFLSVLTF</sequence>
<evidence type="ECO:0000313" key="10">
    <source>
        <dbReference type="EMBL" id="CAB3803697.1"/>
    </source>
</evidence>
<evidence type="ECO:0000256" key="9">
    <source>
        <dbReference type="SAM" id="MobiDB-lite"/>
    </source>
</evidence>
<feature type="region of interest" description="Disordered" evidence="9">
    <location>
        <begin position="1"/>
        <end position="25"/>
    </location>
</feature>
<evidence type="ECO:0000256" key="6">
    <source>
        <dbReference type="ARBA" id="ARBA00023136"/>
    </source>
</evidence>
<comment type="subcellular location">
    <subcellularLocation>
        <location evidence="2">Bacterial flagellum basal body</location>
    </subcellularLocation>
    <subcellularLocation>
        <location evidence="3">Cell outer membrane</location>
    </subcellularLocation>
</comment>
<organism evidence="10 11">
    <name type="scientific">Paraburkholderia fynbosensis</name>
    <dbReference type="NCBI Taxonomy" id="1200993"/>
    <lineage>
        <taxon>Bacteria</taxon>
        <taxon>Pseudomonadati</taxon>
        <taxon>Pseudomonadota</taxon>
        <taxon>Betaproteobacteria</taxon>
        <taxon>Burkholderiales</taxon>
        <taxon>Burkholderiaceae</taxon>
        <taxon>Paraburkholderia</taxon>
    </lineage>
</organism>
<dbReference type="GO" id="GO:0009427">
    <property type="term" value="C:bacterial-type flagellum basal body, distal rod, L ring"/>
    <property type="evidence" value="ECO:0007669"/>
    <property type="project" value="InterPro"/>
</dbReference>
<dbReference type="PRINTS" id="PR01008">
    <property type="entry name" value="FLGLRINGFLGH"/>
</dbReference>
<evidence type="ECO:0000256" key="3">
    <source>
        <dbReference type="ARBA" id="ARBA00004442"/>
    </source>
</evidence>
<keyword evidence="7" id="KW-0975">Bacterial flagellum</keyword>
<keyword evidence="10" id="KW-0966">Cell projection</keyword>
<keyword evidence="10" id="KW-0282">Flagellum</keyword>
<dbReference type="EMBL" id="CADIKI010000019">
    <property type="protein sequence ID" value="CAB3803697.1"/>
    <property type="molecule type" value="Genomic_DNA"/>
</dbReference>
<keyword evidence="11" id="KW-1185">Reference proteome</keyword>
<dbReference type="AlphaFoldDB" id="A0A6J5GPR6"/>
<evidence type="ECO:0000256" key="1">
    <source>
        <dbReference type="ARBA" id="ARBA00002591"/>
    </source>
</evidence>
<dbReference type="InterPro" id="IPR000527">
    <property type="entry name" value="Flag_Lring"/>
</dbReference>
<dbReference type="Proteomes" id="UP000494252">
    <property type="component" value="Unassembled WGS sequence"/>
</dbReference>
<evidence type="ECO:0000313" key="11">
    <source>
        <dbReference type="Proteomes" id="UP000494252"/>
    </source>
</evidence>
<dbReference type="GO" id="GO:0003774">
    <property type="term" value="F:cytoskeletal motor activity"/>
    <property type="evidence" value="ECO:0007669"/>
    <property type="project" value="InterPro"/>
</dbReference>
<name>A0A6J5GPR6_9BURK</name>
<comment type="similarity">
    <text evidence="4">Belongs to the FlgH family.</text>
</comment>
<protein>
    <submittedName>
        <fullName evidence="10">Flagellar L-ring protein</fullName>
    </submittedName>
</protein>
<evidence type="ECO:0000256" key="2">
    <source>
        <dbReference type="ARBA" id="ARBA00004117"/>
    </source>
</evidence>
<dbReference type="GO" id="GO:0009279">
    <property type="term" value="C:cell outer membrane"/>
    <property type="evidence" value="ECO:0007669"/>
    <property type="project" value="UniProtKB-SubCell"/>
</dbReference>
<keyword evidence="10" id="KW-0969">Cilium</keyword>
<evidence type="ECO:0000256" key="5">
    <source>
        <dbReference type="ARBA" id="ARBA00022729"/>
    </source>
</evidence>
<proteinExistence type="inferred from homology"/>
<dbReference type="PANTHER" id="PTHR34933">
    <property type="entry name" value="FLAGELLAR L-RING PROTEIN"/>
    <property type="match status" value="1"/>
</dbReference>
<keyword evidence="8" id="KW-0998">Cell outer membrane</keyword>
<comment type="function">
    <text evidence="1">Assembles around the rod to form the L-ring and probably protects the motor/basal body from shearing forces during rotation.</text>
</comment>
<reference evidence="10 11" key="1">
    <citation type="submission" date="2020-04" db="EMBL/GenBank/DDBJ databases">
        <authorList>
            <person name="De Canck E."/>
        </authorList>
    </citation>
    <scope>NUCLEOTIDE SEQUENCE [LARGE SCALE GENOMIC DNA]</scope>
    <source>
        <strain evidence="10 11">LMG 27177</strain>
    </source>
</reference>
<evidence type="ECO:0000256" key="8">
    <source>
        <dbReference type="ARBA" id="ARBA00023237"/>
    </source>
</evidence>